<feature type="active site" description="Schiff-base intermediate with substrate" evidence="14">
    <location>
        <position position="252"/>
    </location>
</feature>
<evidence type="ECO:0000256" key="18">
    <source>
        <dbReference type="RuleBase" id="RU004161"/>
    </source>
</evidence>
<evidence type="ECO:0000256" key="6">
    <source>
        <dbReference type="ARBA" id="ARBA00020771"/>
    </source>
</evidence>
<feature type="binding site" evidence="16">
    <location>
        <position position="122"/>
    </location>
    <ligand>
        <name>Zn(2+)</name>
        <dbReference type="ChEBI" id="CHEBI:29105"/>
        <note>catalytic</note>
    </ligand>
</feature>
<comment type="subunit">
    <text evidence="4 17">Homooctamer.</text>
</comment>
<feature type="active site" description="Schiff-base intermediate with substrate" evidence="14">
    <location>
        <position position="199"/>
    </location>
</feature>
<evidence type="ECO:0000256" key="14">
    <source>
        <dbReference type="PIRSR" id="PIRSR001415-1"/>
    </source>
</evidence>
<evidence type="ECO:0000256" key="4">
    <source>
        <dbReference type="ARBA" id="ARBA00011823"/>
    </source>
</evidence>
<evidence type="ECO:0000256" key="13">
    <source>
        <dbReference type="ARBA" id="ARBA00047651"/>
    </source>
</evidence>
<evidence type="ECO:0000256" key="11">
    <source>
        <dbReference type="ARBA" id="ARBA00023244"/>
    </source>
</evidence>
<evidence type="ECO:0000256" key="10">
    <source>
        <dbReference type="ARBA" id="ARBA00023239"/>
    </source>
</evidence>
<reference evidence="19" key="1">
    <citation type="submission" date="2022-07" db="EMBL/GenBank/DDBJ databases">
        <title>Phylogenomic reconstructions and comparative analyses of Kickxellomycotina fungi.</title>
        <authorList>
            <person name="Reynolds N.K."/>
            <person name="Stajich J.E."/>
            <person name="Barry K."/>
            <person name="Grigoriev I.V."/>
            <person name="Crous P."/>
            <person name="Smith M.E."/>
        </authorList>
    </citation>
    <scope>NUCLEOTIDE SEQUENCE</scope>
    <source>
        <strain evidence="19">RSA 1196</strain>
    </source>
</reference>
<dbReference type="InterPro" id="IPR030656">
    <property type="entry name" value="ALAD_AS"/>
</dbReference>
<dbReference type="PRINTS" id="PR00144">
    <property type="entry name" value="DALDHYDRTASE"/>
</dbReference>
<comment type="similarity">
    <text evidence="3 18">Belongs to the ALAD family.</text>
</comment>
<evidence type="ECO:0000313" key="20">
    <source>
        <dbReference type="Proteomes" id="UP001150925"/>
    </source>
</evidence>
<comment type="cofactor">
    <cofactor evidence="1">
        <name>Zn(2+)</name>
        <dbReference type="ChEBI" id="CHEBI:29105"/>
    </cofactor>
</comment>
<evidence type="ECO:0000256" key="2">
    <source>
        <dbReference type="ARBA" id="ARBA00004694"/>
    </source>
</evidence>
<feature type="binding site" evidence="15">
    <location>
        <position position="279"/>
    </location>
    <ligand>
        <name>5-aminolevulinate</name>
        <dbReference type="ChEBI" id="CHEBI:356416"/>
        <label>2</label>
    </ligand>
</feature>
<comment type="function">
    <text evidence="12">Catalyzes an early step in the biosynthesis of tetrapyrroles. Binds two molecules of 5-aminolevulinate per subunit, each at a distinct site, and catalyzes their condensation to form porphobilinogen.</text>
</comment>
<dbReference type="GO" id="GO:0008270">
    <property type="term" value="F:zinc ion binding"/>
    <property type="evidence" value="ECO:0007669"/>
    <property type="project" value="TreeGrafter"/>
</dbReference>
<evidence type="ECO:0000256" key="9">
    <source>
        <dbReference type="ARBA" id="ARBA00023133"/>
    </source>
</evidence>
<feature type="binding site" evidence="15">
    <location>
        <position position="318"/>
    </location>
    <ligand>
        <name>5-aminolevulinate</name>
        <dbReference type="ChEBI" id="CHEBI:356416"/>
        <label>2</label>
    </ligand>
</feature>
<dbReference type="AlphaFoldDB" id="A0A9W8E5J9"/>
<feature type="binding site" evidence="15">
    <location>
        <position position="221"/>
    </location>
    <ligand>
        <name>5-aminolevulinate</name>
        <dbReference type="ChEBI" id="CHEBI:356416"/>
        <label>1</label>
    </ligand>
</feature>
<evidence type="ECO:0000256" key="16">
    <source>
        <dbReference type="PIRSR" id="PIRSR001415-3"/>
    </source>
</evidence>
<dbReference type="GO" id="GO:0006783">
    <property type="term" value="P:heme biosynthetic process"/>
    <property type="evidence" value="ECO:0007669"/>
    <property type="project" value="UniProtKB-KW"/>
</dbReference>
<dbReference type="Pfam" id="PF00490">
    <property type="entry name" value="ALAD"/>
    <property type="match status" value="1"/>
</dbReference>
<dbReference type="Gene3D" id="3.20.20.70">
    <property type="entry name" value="Aldolase class I"/>
    <property type="match status" value="1"/>
</dbReference>
<keyword evidence="8 16" id="KW-0862">Zinc</keyword>
<dbReference type="SUPFAM" id="SSF51569">
    <property type="entry name" value="Aldolase"/>
    <property type="match status" value="1"/>
</dbReference>
<name>A0A9W8E5J9_9FUNG</name>
<sequence length="329" mass="35948">MTQLASLLHSGYHHPTQRLWQRKHTLTKAALIYPIFISDVPDAKEPIGALPNQYRWGVDRLEEFLAPLVDKGLSTVMLFGVCSEGTKDDVGSYADASHGPVVQAIQRIRKCFPTLQVGCDVCLCAFTSHGHCGILREDGTIDNARSIQRLAQVALHYAQAGAQLVGPSDMMDGRIQAIKEALIQAGISHQVFVMAYSAKFATAFYGPFRAAANSSPTSGNRSCYQLPDGARGLARRAILRDVREGADSIIVKPGMPYLDIVRDAKELCPDLPISVYQVSGEYAMLWHAAANGVFDLRAAVLESLQGMLRAGADIILTYYTPELLDWLEA</sequence>
<evidence type="ECO:0000313" key="19">
    <source>
        <dbReference type="EMBL" id="KAJ1957441.1"/>
    </source>
</evidence>
<dbReference type="NCBIfam" id="NF006762">
    <property type="entry name" value="PRK09283.1"/>
    <property type="match status" value="1"/>
</dbReference>
<feature type="binding site" evidence="16">
    <location>
        <position position="132"/>
    </location>
    <ligand>
        <name>Zn(2+)</name>
        <dbReference type="ChEBI" id="CHEBI:29105"/>
        <note>catalytic</note>
    </ligand>
</feature>
<evidence type="ECO:0000256" key="15">
    <source>
        <dbReference type="PIRSR" id="PIRSR001415-2"/>
    </source>
</evidence>
<dbReference type="PIRSF" id="PIRSF001415">
    <property type="entry name" value="Porphbilin_synth"/>
    <property type="match status" value="1"/>
</dbReference>
<dbReference type="Proteomes" id="UP001150925">
    <property type="component" value="Unassembled WGS sequence"/>
</dbReference>
<comment type="catalytic activity">
    <reaction evidence="13 17">
        <text>2 5-aminolevulinate = porphobilinogen + 2 H2O + H(+)</text>
        <dbReference type="Rhea" id="RHEA:24064"/>
        <dbReference type="ChEBI" id="CHEBI:15377"/>
        <dbReference type="ChEBI" id="CHEBI:15378"/>
        <dbReference type="ChEBI" id="CHEBI:58126"/>
        <dbReference type="ChEBI" id="CHEBI:356416"/>
        <dbReference type="EC" id="4.2.1.24"/>
    </reaction>
</comment>
<feature type="binding site" evidence="15">
    <location>
        <position position="209"/>
    </location>
    <ligand>
        <name>5-aminolevulinate</name>
        <dbReference type="ChEBI" id="CHEBI:356416"/>
        <label>1</label>
    </ligand>
</feature>
<evidence type="ECO:0000256" key="5">
    <source>
        <dbReference type="ARBA" id="ARBA00012053"/>
    </source>
</evidence>
<evidence type="ECO:0000256" key="12">
    <source>
        <dbReference type="ARBA" id="ARBA00025628"/>
    </source>
</evidence>
<evidence type="ECO:0000256" key="1">
    <source>
        <dbReference type="ARBA" id="ARBA00001947"/>
    </source>
</evidence>
<keyword evidence="9" id="KW-0350">Heme biosynthesis</keyword>
<keyword evidence="10 17" id="KW-0456">Lyase</keyword>
<keyword evidence="20" id="KW-1185">Reference proteome</keyword>
<keyword evidence="11 17" id="KW-0627">Porphyrin biosynthesis</keyword>
<evidence type="ECO:0000256" key="8">
    <source>
        <dbReference type="ARBA" id="ARBA00022833"/>
    </source>
</evidence>
<organism evidence="19 20">
    <name type="scientific">Dispira parvispora</name>
    <dbReference type="NCBI Taxonomy" id="1520584"/>
    <lineage>
        <taxon>Eukaryota</taxon>
        <taxon>Fungi</taxon>
        <taxon>Fungi incertae sedis</taxon>
        <taxon>Zoopagomycota</taxon>
        <taxon>Kickxellomycotina</taxon>
        <taxon>Dimargaritomycetes</taxon>
        <taxon>Dimargaritales</taxon>
        <taxon>Dimargaritaceae</taxon>
        <taxon>Dispira</taxon>
    </lineage>
</organism>
<dbReference type="PROSITE" id="PS00169">
    <property type="entry name" value="D_ALA_DEHYDRATASE"/>
    <property type="match status" value="1"/>
</dbReference>
<dbReference type="PANTHER" id="PTHR11458:SF0">
    <property type="entry name" value="DELTA-AMINOLEVULINIC ACID DEHYDRATASE"/>
    <property type="match status" value="1"/>
</dbReference>
<dbReference type="SMART" id="SM01004">
    <property type="entry name" value="ALAD"/>
    <property type="match status" value="1"/>
</dbReference>
<keyword evidence="7 16" id="KW-0479">Metal-binding</keyword>
<dbReference type="OrthoDB" id="1530at2759"/>
<comment type="caution">
    <text evidence="19">The sequence shown here is derived from an EMBL/GenBank/DDBJ whole genome shotgun (WGS) entry which is preliminary data.</text>
</comment>
<evidence type="ECO:0000256" key="3">
    <source>
        <dbReference type="ARBA" id="ARBA00008055"/>
    </source>
</evidence>
<dbReference type="EC" id="4.2.1.24" evidence="5 17"/>
<dbReference type="EMBL" id="JANBPY010001948">
    <property type="protein sequence ID" value="KAJ1957441.1"/>
    <property type="molecule type" value="Genomic_DNA"/>
</dbReference>
<evidence type="ECO:0000256" key="17">
    <source>
        <dbReference type="RuleBase" id="RU000515"/>
    </source>
</evidence>
<dbReference type="GO" id="GO:0005829">
    <property type="term" value="C:cytosol"/>
    <property type="evidence" value="ECO:0007669"/>
    <property type="project" value="TreeGrafter"/>
</dbReference>
<accession>A0A9W8E5J9</accession>
<dbReference type="FunFam" id="3.20.20.70:FF:000048">
    <property type="entry name" value="Delta-aminolevulinic acid dehydratase"/>
    <property type="match status" value="1"/>
</dbReference>
<dbReference type="InterPro" id="IPR001731">
    <property type="entry name" value="ALAD"/>
</dbReference>
<protein>
    <recommendedName>
        <fullName evidence="6 17">Delta-aminolevulinic acid dehydratase</fullName>
        <ecNumber evidence="5 17">4.2.1.24</ecNumber>
    </recommendedName>
</protein>
<gene>
    <name evidence="19" type="primary">HEM2</name>
    <name evidence="19" type="ORF">IWQ62_005087</name>
</gene>
<dbReference type="PANTHER" id="PTHR11458">
    <property type="entry name" value="DELTA-AMINOLEVULINIC ACID DEHYDRATASE"/>
    <property type="match status" value="1"/>
</dbReference>
<evidence type="ECO:0000256" key="7">
    <source>
        <dbReference type="ARBA" id="ARBA00022723"/>
    </source>
</evidence>
<proteinExistence type="inferred from homology"/>
<dbReference type="InterPro" id="IPR013785">
    <property type="entry name" value="Aldolase_TIM"/>
</dbReference>
<dbReference type="GO" id="GO:0004655">
    <property type="term" value="F:porphobilinogen synthase activity"/>
    <property type="evidence" value="ECO:0007669"/>
    <property type="project" value="UniProtKB-EC"/>
</dbReference>
<feature type="binding site" evidence="16">
    <location>
        <position position="124"/>
    </location>
    <ligand>
        <name>Zn(2+)</name>
        <dbReference type="ChEBI" id="CHEBI:29105"/>
        <note>catalytic</note>
    </ligand>
</feature>
<comment type="pathway">
    <text evidence="2">Porphyrin-containing compound metabolism; protoporphyrin-IX biosynthesis; coproporphyrinogen-III from 5-aminolevulinate: step 1/4.</text>
</comment>